<comment type="caution">
    <text evidence="3">The sequence shown here is derived from an EMBL/GenBank/DDBJ whole genome shotgun (WGS) entry which is preliminary data.</text>
</comment>
<protein>
    <recommendedName>
        <fullName evidence="2">SAM domain-containing protein</fullName>
    </recommendedName>
</protein>
<sequence length="390" mass="43885">MTDSEDDQYCGVLDMDQKIPPSPGHSSEGETDKQADEEVRGILSKWKKSKRPGSAVSVKGKPVEKKSKIESVDAEDDVNEWTVEDVQKWLNVKGFKEECELFRAENICGKALRAIERADLKEMGVKTMGRRILLIEEIQALLGSSCNHTATESDHSFSKPMDRLLTHSEKKKLTMEDKGIYNTKKKMIISEVCKEWPEDKETPWFGKNTTDTGKLVAFVDRLQSDERFTYKKYGLGRNAIKEMVLTHMRERRRAQKDAKLHESSASPAGSTSTVSADDSSSNNGSPPGLFDKKRMAYVSYFNPELTQASCDCIVLVALDKPSISNVQRSKDLEKLKKLFGLSLLRGKDKNTFIRAIASALIQHAYVEVDKNAELANLSRDQLKTVKKLEL</sequence>
<organism evidence="3 4">
    <name type="scientific">Desmophyllum pertusum</name>
    <dbReference type="NCBI Taxonomy" id="174260"/>
    <lineage>
        <taxon>Eukaryota</taxon>
        <taxon>Metazoa</taxon>
        <taxon>Cnidaria</taxon>
        <taxon>Anthozoa</taxon>
        <taxon>Hexacorallia</taxon>
        <taxon>Scleractinia</taxon>
        <taxon>Caryophylliina</taxon>
        <taxon>Caryophylliidae</taxon>
        <taxon>Desmophyllum</taxon>
    </lineage>
</organism>
<evidence type="ECO:0000313" key="3">
    <source>
        <dbReference type="EMBL" id="KAJ7374295.1"/>
    </source>
</evidence>
<accession>A0A9X0CSS0</accession>
<dbReference type="SMART" id="SM00454">
    <property type="entry name" value="SAM"/>
    <property type="match status" value="1"/>
</dbReference>
<keyword evidence="4" id="KW-1185">Reference proteome</keyword>
<feature type="domain" description="SAM" evidence="2">
    <location>
        <begin position="81"/>
        <end position="144"/>
    </location>
</feature>
<evidence type="ECO:0000256" key="1">
    <source>
        <dbReference type="SAM" id="MobiDB-lite"/>
    </source>
</evidence>
<gene>
    <name evidence="3" type="ORF">OS493_007380</name>
</gene>
<feature type="region of interest" description="Disordered" evidence="1">
    <location>
        <begin position="1"/>
        <end position="65"/>
    </location>
</feature>
<dbReference type="InterPro" id="IPR001660">
    <property type="entry name" value="SAM"/>
</dbReference>
<dbReference type="PROSITE" id="PS50105">
    <property type="entry name" value="SAM_DOMAIN"/>
    <property type="match status" value="1"/>
</dbReference>
<dbReference type="AlphaFoldDB" id="A0A9X0CSS0"/>
<name>A0A9X0CSS0_9CNID</name>
<feature type="compositionally biased region" description="Basic and acidic residues" evidence="1">
    <location>
        <begin position="27"/>
        <end position="40"/>
    </location>
</feature>
<dbReference type="Pfam" id="PF07647">
    <property type="entry name" value="SAM_2"/>
    <property type="match status" value="1"/>
</dbReference>
<proteinExistence type="predicted"/>
<dbReference type="SUPFAM" id="SSF47769">
    <property type="entry name" value="SAM/Pointed domain"/>
    <property type="match status" value="1"/>
</dbReference>
<evidence type="ECO:0000259" key="2">
    <source>
        <dbReference type="PROSITE" id="PS50105"/>
    </source>
</evidence>
<dbReference type="InterPro" id="IPR013761">
    <property type="entry name" value="SAM/pointed_sf"/>
</dbReference>
<dbReference type="EMBL" id="MU826828">
    <property type="protein sequence ID" value="KAJ7374295.1"/>
    <property type="molecule type" value="Genomic_DNA"/>
</dbReference>
<dbReference type="Proteomes" id="UP001163046">
    <property type="component" value="Unassembled WGS sequence"/>
</dbReference>
<evidence type="ECO:0000313" key="4">
    <source>
        <dbReference type="Proteomes" id="UP001163046"/>
    </source>
</evidence>
<dbReference type="Gene3D" id="1.10.150.50">
    <property type="entry name" value="Transcription Factor, Ets-1"/>
    <property type="match status" value="1"/>
</dbReference>
<feature type="compositionally biased region" description="Low complexity" evidence="1">
    <location>
        <begin position="270"/>
        <end position="281"/>
    </location>
</feature>
<reference evidence="3" key="1">
    <citation type="submission" date="2023-01" db="EMBL/GenBank/DDBJ databases">
        <title>Genome assembly of the deep-sea coral Lophelia pertusa.</title>
        <authorList>
            <person name="Herrera S."/>
            <person name="Cordes E."/>
        </authorList>
    </citation>
    <scope>NUCLEOTIDE SEQUENCE</scope>
    <source>
        <strain evidence="3">USNM1676648</strain>
        <tissue evidence="3">Polyp</tissue>
    </source>
</reference>
<dbReference type="OrthoDB" id="8883818at2759"/>
<feature type="region of interest" description="Disordered" evidence="1">
    <location>
        <begin position="251"/>
        <end position="288"/>
    </location>
</feature>